<name>A0A1B6HH47_9HEMI</name>
<dbReference type="AlphaFoldDB" id="A0A1B6HH47"/>
<protein>
    <submittedName>
        <fullName evidence="2">Uncharacterized protein</fullName>
    </submittedName>
</protein>
<reference evidence="2" key="1">
    <citation type="submission" date="2015-11" db="EMBL/GenBank/DDBJ databases">
        <title>De novo transcriptome assembly of four potential Pierce s Disease insect vectors from Arizona vineyards.</title>
        <authorList>
            <person name="Tassone E.E."/>
        </authorList>
    </citation>
    <scope>NUCLEOTIDE SEQUENCE</scope>
</reference>
<dbReference type="EMBL" id="GECU01033781">
    <property type="protein sequence ID" value="JAS73925.1"/>
    <property type="molecule type" value="Transcribed_RNA"/>
</dbReference>
<evidence type="ECO:0000256" key="1">
    <source>
        <dbReference type="SAM" id="MobiDB-lite"/>
    </source>
</evidence>
<proteinExistence type="predicted"/>
<feature type="compositionally biased region" description="Polar residues" evidence="1">
    <location>
        <begin position="1"/>
        <end position="19"/>
    </location>
</feature>
<evidence type="ECO:0000313" key="2">
    <source>
        <dbReference type="EMBL" id="JAS73925.1"/>
    </source>
</evidence>
<feature type="region of interest" description="Disordered" evidence="1">
    <location>
        <begin position="1"/>
        <end position="29"/>
    </location>
</feature>
<organism evidence="2">
    <name type="scientific">Homalodisca liturata</name>
    <dbReference type="NCBI Taxonomy" id="320908"/>
    <lineage>
        <taxon>Eukaryota</taxon>
        <taxon>Metazoa</taxon>
        <taxon>Ecdysozoa</taxon>
        <taxon>Arthropoda</taxon>
        <taxon>Hexapoda</taxon>
        <taxon>Insecta</taxon>
        <taxon>Pterygota</taxon>
        <taxon>Neoptera</taxon>
        <taxon>Paraneoptera</taxon>
        <taxon>Hemiptera</taxon>
        <taxon>Auchenorrhyncha</taxon>
        <taxon>Membracoidea</taxon>
        <taxon>Cicadellidae</taxon>
        <taxon>Cicadellinae</taxon>
        <taxon>Proconiini</taxon>
        <taxon>Homalodisca</taxon>
    </lineage>
</organism>
<feature type="non-terminal residue" evidence="2">
    <location>
        <position position="1"/>
    </location>
</feature>
<accession>A0A1B6HH47</accession>
<sequence>QARQAFSQDLSNVTTSQAPSPQPAEFDNDINKVKTHKQLSRRMSVKFHEWHQNWSENHLSPQQYEFANEWMMGNLSDYKVNHTSILTDNPLDKPPYRVYNRFRVEYK</sequence>
<gene>
    <name evidence="2" type="ORF">g.39718</name>
</gene>